<dbReference type="Pfam" id="PF13657">
    <property type="entry name" value="Couple_hipA"/>
    <property type="match status" value="1"/>
</dbReference>
<keyword evidence="2" id="KW-0808">Transferase</keyword>
<dbReference type="Gene3D" id="1.10.1070.20">
    <property type="match status" value="1"/>
</dbReference>
<dbReference type="InterPro" id="IPR052028">
    <property type="entry name" value="HipA_Ser/Thr_kinase"/>
</dbReference>
<evidence type="ECO:0000256" key="1">
    <source>
        <dbReference type="ARBA" id="ARBA00010164"/>
    </source>
</evidence>
<dbReference type="Pfam" id="PF07804">
    <property type="entry name" value="HipA_C"/>
    <property type="match status" value="1"/>
</dbReference>
<dbReference type="NCBIfam" id="TIGR03071">
    <property type="entry name" value="couple_hipA"/>
    <property type="match status" value="1"/>
</dbReference>
<evidence type="ECO:0000313" key="6">
    <source>
        <dbReference type="EMBL" id="GIG38755.1"/>
    </source>
</evidence>
<dbReference type="Proteomes" id="UP000614741">
    <property type="component" value="Unassembled WGS sequence"/>
</dbReference>
<evidence type="ECO:0000259" key="4">
    <source>
        <dbReference type="Pfam" id="PF07804"/>
    </source>
</evidence>
<feature type="domain" description="HipA-like C-terminal" evidence="4">
    <location>
        <begin position="150"/>
        <end position="383"/>
    </location>
</feature>
<proteinExistence type="inferred from homology"/>
<dbReference type="RefSeq" id="WP_203670814.1">
    <property type="nucleotide sequence ID" value="NZ_BONP01000002.1"/>
</dbReference>
<accession>A0ABQ4DHF0</accession>
<feature type="domain" description="HipA N-terminal subdomain 1" evidence="5">
    <location>
        <begin position="5"/>
        <end position="104"/>
    </location>
</feature>
<reference evidence="6 7" key="1">
    <citation type="submission" date="2021-01" db="EMBL/GenBank/DDBJ databases">
        <title>Whole genome shotgun sequence of Cellulomonas phragmiteti NBRC 110785.</title>
        <authorList>
            <person name="Komaki H."/>
            <person name="Tamura T."/>
        </authorList>
    </citation>
    <scope>NUCLEOTIDE SEQUENCE [LARGE SCALE GENOMIC DNA]</scope>
    <source>
        <strain evidence="6 7">NBRC 110785</strain>
    </source>
</reference>
<evidence type="ECO:0000256" key="2">
    <source>
        <dbReference type="ARBA" id="ARBA00022679"/>
    </source>
</evidence>
<dbReference type="PANTHER" id="PTHR37419:SF1">
    <property type="entry name" value="SERINE_THREONINE-PROTEIN KINASE TOXIN HIPA"/>
    <property type="match status" value="1"/>
</dbReference>
<dbReference type="InterPro" id="IPR012893">
    <property type="entry name" value="HipA-like_C"/>
</dbReference>
<comment type="caution">
    <text evidence="6">The sequence shown here is derived from an EMBL/GenBank/DDBJ whole genome shotgun (WGS) entry which is preliminary data.</text>
</comment>
<organism evidence="6 7">
    <name type="scientific">Cellulomonas phragmiteti</name>
    <dbReference type="NCBI Taxonomy" id="478780"/>
    <lineage>
        <taxon>Bacteria</taxon>
        <taxon>Bacillati</taxon>
        <taxon>Actinomycetota</taxon>
        <taxon>Actinomycetes</taxon>
        <taxon>Micrococcales</taxon>
        <taxon>Cellulomonadaceae</taxon>
        <taxon>Cellulomonas</taxon>
    </lineage>
</organism>
<keyword evidence="7" id="KW-1185">Reference proteome</keyword>
<dbReference type="PANTHER" id="PTHR37419">
    <property type="entry name" value="SERINE/THREONINE-PROTEIN KINASE TOXIN HIPA"/>
    <property type="match status" value="1"/>
</dbReference>
<dbReference type="EMBL" id="BONP01000002">
    <property type="protein sequence ID" value="GIG38755.1"/>
    <property type="molecule type" value="Genomic_DNA"/>
</dbReference>
<name>A0ABQ4DHF0_9CELL</name>
<protein>
    <submittedName>
        <fullName evidence="6">HipA domain-containing protein</fullName>
    </submittedName>
</protein>
<keyword evidence="3" id="KW-0418">Kinase</keyword>
<evidence type="ECO:0000256" key="3">
    <source>
        <dbReference type="ARBA" id="ARBA00022777"/>
    </source>
</evidence>
<comment type="similarity">
    <text evidence="1">Belongs to the HipA Ser/Thr kinase family.</text>
</comment>
<sequence length="431" mass="46734">MSEALAVVLEGRLAGHLDRTRRNLLRFTYAEDATRTGRTPLSLSMPLADGSFTGEPVERFLRALLPESPGALAAIERQHPGTDRNDPLSLLAAIGTDCPGAVQFCSPGDVEATVSRTGTLAPQSPGQIEQRLAAMRIDEDSSWSMPGEHWSLGGTQPKFALRRLGDEWYAAQGAEPTSHILKPGVRGVKAQSLVEHISMRAAAACGVDVAVTEHMDFLSETAVVVTRFDRADRDGSLVRRHQEDLCQSLGTAEKYQEYGGPGAGDIIRLLRERSATASTARSNVQRFVDGLVFNSVVAAPDAHARNYAVLLTGDDVHLAPLFDVATALPYDPTSRGRALSMSIDDEYVAERITRTHWMRFADEHGLDADHVVQRAQEITDIAPRAMLDALGEVDDWDGSAVELRERLTSALDTYLPTLALHLSGRPGVVSP</sequence>
<gene>
    <name evidence="6" type="ORF">Cph01nite_05170</name>
</gene>
<dbReference type="InterPro" id="IPR017508">
    <property type="entry name" value="HipA_N1"/>
</dbReference>
<evidence type="ECO:0000313" key="7">
    <source>
        <dbReference type="Proteomes" id="UP000614741"/>
    </source>
</evidence>
<evidence type="ECO:0000259" key="5">
    <source>
        <dbReference type="Pfam" id="PF13657"/>
    </source>
</evidence>